<dbReference type="Proteomes" id="UP001142489">
    <property type="component" value="Unassembled WGS sequence"/>
</dbReference>
<sequence length="56" mass="6384">LEIHQDSWLEKKRGKERGTCGMSGLLSVQAPERRGTATNWELKVDCLCALRILWLS</sequence>
<proteinExistence type="predicted"/>
<dbReference type="EMBL" id="JAPFRF010000011">
    <property type="protein sequence ID" value="KAJ7316667.1"/>
    <property type="molecule type" value="Genomic_DNA"/>
</dbReference>
<name>A0A9Q1AWC1_9SAUR</name>
<reference evidence="1" key="1">
    <citation type="journal article" date="2023" name="DNA Res.">
        <title>Chromosome-level genome assembly of Phrynocephalus forsythii using third-generation DNA sequencing and Hi-C analysis.</title>
        <authorList>
            <person name="Qi Y."/>
            <person name="Zhao W."/>
            <person name="Zhao Y."/>
            <person name="Niu C."/>
            <person name="Cao S."/>
            <person name="Zhang Y."/>
        </authorList>
    </citation>
    <scope>NUCLEOTIDE SEQUENCE</scope>
    <source>
        <tissue evidence="1">Muscle</tissue>
    </source>
</reference>
<evidence type="ECO:0000313" key="2">
    <source>
        <dbReference type="Proteomes" id="UP001142489"/>
    </source>
</evidence>
<evidence type="ECO:0000313" key="1">
    <source>
        <dbReference type="EMBL" id="KAJ7316667.1"/>
    </source>
</evidence>
<keyword evidence="2" id="KW-1185">Reference proteome</keyword>
<dbReference type="AlphaFoldDB" id="A0A9Q1AWC1"/>
<feature type="non-terminal residue" evidence="1">
    <location>
        <position position="56"/>
    </location>
</feature>
<organism evidence="1 2">
    <name type="scientific">Phrynocephalus forsythii</name>
    <dbReference type="NCBI Taxonomy" id="171643"/>
    <lineage>
        <taxon>Eukaryota</taxon>
        <taxon>Metazoa</taxon>
        <taxon>Chordata</taxon>
        <taxon>Craniata</taxon>
        <taxon>Vertebrata</taxon>
        <taxon>Euteleostomi</taxon>
        <taxon>Lepidosauria</taxon>
        <taxon>Squamata</taxon>
        <taxon>Bifurcata</taxon>
        <taxon>Unidentata</taxon>
        <taxon>Episquamata</taxon>
        <taxon>Toxicofera</taxon>
        <taxon>Iguania</taxon>
        <taxon>Acrodonta</taxon>
        <taxon>Agamidae</taxon>
        <taxon>Agaminae</taxon>
        <taxon>Phrynocephalus</taxon>
    </lineage>
</organism>
<accession>A0A9Q1AWC1</accession>
<gene>
    <name evidence="1" type="ORF">JRQ81_002829</name>
</gene>
<comment type="caution">
    <text evidence="1">The sequence shown here is derived from an EMBL/GenBank/DDBJ whole genome shotgun (WGS) entry which is preliminary data.</text>
</comment>
<protein>
    <submittedName>
        <fullName evidence="1">Uncharacterized protein</fullName>
    </submittedName>
</protein>